<organism evidence="1 2">
    <name type="scientific">Hyphomicrobium nitrativorans NL23</name>
    <dbReference type="NCBI Taxonomy" id="1029756"/>
    <lineage>
        <taxon>Bacteria</taxon>
        <taxon>Pseudomonadati</taxon>
        <taxon>Pseudomonadota</taxon>
        <taxon>Alphaproteobacteria</taxon>
        <taxon>Hyphomicrobiales</taxon>
        <taxon>Hyphomicrobiaceae</taxon>
        <taxon>Hyphomicrobium</taxon>
    </lineage>
</organism>
<accession>V5SGH1</accession>
<dbReference type="HOGENOM" id="CLU_2193379_0_0_5"/>
<dbReference type="Gene3D" id="1.10.10.1100">
    <property type="entry name" value="BFD-like [2Fe-2S]-binding domain"/>
    <property type="match status" value="1"/>
</dbReference>
<dbReference type="OrthoDB" id="7428628at2"/>
<dbReference type="STRING" id="1029756.W911_16420"/>
<reference evidence="1 2" key="1">
    <citation type="journal article" date="2014" name="Genome Announc.">
        <title>Complete Genome Sequence of Hyphomicrobium nitrativorans Strain NL23, a Denitrifying Bacterium Isolated from Biofilm of a Methanol-Fed Denitrification System Treating Seawater at the Montreal Biodome.</title>
        <authorList>
            <person name="Martineau C."/>
            <person name="Villeneuve C."/>
            <person name="Mauffrey F."/>
            <person name="Villemur R."/>
        </authorList>
    </citation>
    <scope>NUCLEOTIDE SEQUENCE [LARGE SCALE GENOMIC DNA]</scope>
    <source>
        <strain evidence="1">NL23</strain>
    </source>
</reference>
<dbReference type="InterPro" id="IPR041854">
    <property type="entry name" value="BFD-like_2Fe2S-bd_dom_sf"/>
</dbReference>
<name>V5SGH1_9HYPH</name>
<gene>
    <name evidence="1" type="ORF">W911_16420</name>
</gene>
<evidence type="ECO:0000313" key="2">
    <source>
        <dbReference type="Proteomes" id="UP000018542"/>
    </source>
</evidence>
<dbReference type="AlphaFoldDB" id="V5SGH1"/>
<evidence type="ECO:0008006" key="3">
    <source>
        <dbReference type="Google" id="ProtNLM"/>
    </source>
</evidence>
<sequence>MIVCSCTRISDHDIELALLDILNQPEAPIPTPGVVYRHMQKRMQCCGCAPLAVDVIYARLEVLEKKGLICPYRSFSTRERLMRMQQQRRNQKANVPFTAEEEDYVLAE</sequence>
<evidence type="ECO:0000313" key="1">
    <source>
        <dbReference type="EMBL" id="AHB49633.1"/>
    </source>
</evidence>
<dbReference type="KEGG" id="hni:W911_16420"/>
<proteinExistence type="predicted"/>
<dbReference type="RefSeq" id="WP_023788582.1">
    <property type="nucleotide sequence ID" value="NC_022997.1"/>
</dbReference>
<dbReference type="PATRIC" id="fig|1029756.8.peg.3419"/>
<keyword evidence="2" id="KW-1185">Reference proteome</keyword>
<dbReference type="Proteomes" id="UP000018542">
    <property type="component" value="Chromosome"/>
</dbReference>
<protein>
    <recommendedName>
        <fullName evidence="3">(2Fe-2S)-binding protein</fullName>
    </recommendedName>
</protein>
<dbReference type="EMBL" id="CP006912">
    <property type="protein sequence ID" value="AHB49633.1"/>
    <property type="molecule type" value="Genomic_DNA"/>
</dbReference>